<reference evidence="2" key="2">
    <citation type="submission" date="2016-02" db="EMBL/GenBank/DDBJ databases">
        <title>Draft genome sequence of five rapidly growing Mycobacterium species.</title>
        <authorList>
            <person name="Katahira K."/>
            <person name="Gotou Y."/>
            <person name="Iida K."/>
            <person name="Ogura Y."/>
            <person name="Hayashi T."/>
        </authorList>
    </citation>
    <scope>NUCLEOTIDE SEQUENCE [LARGE SCALE GENOMIC DNA]</scope>
    <source>
        <strain evidence="2">JCM6362</strain>
    </source>
</reference>
<comment type="caution">
    <text evidence="1">The sequence shown here is derived from an EMBL/GenBank/DDBJ whole genome shotgun (WGS) entry which is preliminary data.</text>
</comment>
<protein>
    <submittedName>
        <fullName evidence="1">Uncharacterized protein</fullName>
    </submittedName>
</protein>
<gene>
    <name evidence="1" type="ORF">RMCT_3607</name>
</gene>
<evidence type="ECO:0000313" key="1">
    <source>
        <dbReference type="EMBL" id="GAT16638.1"/>
    </source>
</evidence>
<name>A0A100XHN1_MYCTH</name>
<dbReference type="Proteomes" id="UP000069654">
    <property type="component" value="Unassembled WGS sequence"/>
</dbReference>
<accession>A0A100XHN1</accession>
<dbReference type="AlphaFoldDB" id="A0A100XHN1"/>
<evidence type="ECO:0000313" key="2">
    <source>
        <dbReference type="Proteomes" id="UP000069654"/>
    </source>
</evidence>
<organism evidence="1 2">
    <name type="scientific">Mycolicibacterium thermoresistibile</name>
    <name type="common">Mycobacterium thermoresistibile</name>
    <dbReference type="NCBI Taxonomy" id="1797"/>
    <lineage>
        <taxon>Bacteria</taxon>
        <taxon>Bacillati</taxon>
        <taxon>Actinomycetota</taxon>
        <taxon>Actinomycetes</taxon>
        <taxon>Mycobacteriales</taxon>
        <taxon>Mycobacteriaceae</taxon>
        <taxon>Mycolicibacterium</taxon>
    </lineage>
</organism>
<reference evidence="1 2" key="1">
    <citation type="journal article" date="2016" name="Genome Announc.">
        <title>Draft Genome Sequences of Five Rapidly Growing Mycobacterium Species, M. thermoresistibile, M. fortuitum subsp. acetamidolyticum, M. canariasense, M. brisbanense, and M. novocastrense.</title>
        <authorList>
            <person name="Katahira K."/>
            <person name="Ogura Y."/>
            <person name="Gotoh Y."/>
            <person name="Hayashi T."/>
        </authorList>
    </citation>
    <scope>NUCLEOTIDE SEQUENCE [LARGE SCALE GENOMIC DNA]</scope>
    <source>
        <strain evidence="1 2">JCM6362</strain>
    </source>
</reference>
<dbReference type="EMBL" id="BCTB01000047">
    <property type="protein sequence ID" value="GAT16638.1"/>
    <property type="molecule type" value="Genomic_DNA"/>
</dbReference>
<sequence>MVRVPSSWTVHRGLWATSNAAEPAVDRAARVLGEIIPAEEGQPDPGQLVRRHTVGVDYFTVCRGPCFLYSALSMRSRNARLSISLTPASAIFG</sequence>
<dbReference type="STRING" id="1797.RMCT_3607"/>
<proteinExistence type="predicted"/>